<accession>A0A2P2PW35</accession>
<evidence type="ECO:0000313" key="1">
    <source>
        <dbReference type="EMBL" id="MBX58941.1"/>
    </source>
</evidence>
<reference evidence="1" key="1">
    <citation type="submission" date="2018-02" db="EMBL/GenBank/DDBJ databases">
        <title>Rhizophora mucronata_Transcriptome.</title>
        <authorList>
            <person name="Meera S.P."/>
            <person name="Sreeshan A."/>
            <person name="Augustine A."/>
        </authorList>
    </citation>
    <scope>NUCLEOTIDE SEQUENCE</scope>
    <source>
        <tissue evidence="1">Leaf</tissue>
    </source>
</reference>
<name>A0A2P2PW35_RHIMU</name>
<protein>
    <submittedName>
        <fullName evidence="1">Uncharacterized protein</fullName>
    </submittedName>
</protein>
<proteinExistence type="predicted"/>
<organism evidence="1">
    <name type="scientific">Rhizophora mucronata</name>
    <name type="common">Asiatic mangrove</name>
    <dbReference type="NCBI Taxonomy" id="61149"/>
    <lineage>
        <taxon>Eukaryota</taxon>
        <taxon>Viridiplantae</taxon>
        <taxon>Streptophyta</taxon>
        <taxon>Embryophyta</taxon>
        <taxon>Tracheophyta</taxon>
        <taxon>Spermatophyta</taxon>
        <taxon>Magnoliopsida</taxon>
        <taxon>eudicotyledons</taxon>
        <taxon>Gunneridae</taxon>
        <taxon>Pentapetalae</taxon>
        <taxon>rosids</taxon>
        <taxon>fabids</taxon>
        <taxon>Malpighiales</taxon>
        <taxon>Rhizophoraceae</taxon>
        <taxon>Rhizophora</taxon>
    </lineage>
</organism>
<sequence>MCLKVIQGLCCFNPIFYGILNKPKKRFWF</sequence>
<dbReference type="AlphaFoldDB" id="A0A2P2PW35"/>
<dbReference type="EMBL" id="GGEC01078457">
    <property type="protein sequence ID" value="MBX58941.1"/>
    <property type="molecule type" value="Transcribed_RNA"/>
</dbReference>